<protein>
    <submittedName>
        <fullName evidence="4">Acyl-CoA N-acyltransferase</fullName>
    </submittedName>
</protein>
<proteinExistence type="predicted"/>
<evidence type="ECO:0000256" key="2">
    <source>
        <dbReference type="ARBA" id="ARBA00023315"/>
    </source>
</evidence>
<dbReference type="Gene3D" id="3.40.630.30">
    <property type="match status" value="1"/>
</dbReference>
<keyword evidence="5" id="KW-1185">Reference proteome</keyword>
<feature type="domain" description="N-acetyltransferase" evidence="3">
    <location>
        <begin position="2"/>
        <end position="159"/>
    </location>
</feature>
<organism evidence="4 5">
    <name type="scientific">Ascobolus immersus RN42</name>
    <dbReference type="NCBI Taxonomy" id="1160509"/>
    <lineage>
        <taxon>Eukaryota</taxon>
        <taxon>Fungi</taxon>
        <taxon>Dikarya</taxon>
        <taxon>Ascomycota</taxon>
        <taxon>Pezizomycotina</taxon>
        <taxon>Pezizomycetes</taxon>
        <taxon>Pezizales</taxon>
        <taxon>Ascobolaceae</taxon>
        <taxon>Ascobolus</taxon>
    </lineage>
</organism>
<dbReference type="GO" id="GO:0031416">
    <property type="term" value="C:NatB complex"/>
    <property type="evidence" value="ECO:0007669"/>
    <property type="project" value="TreeGrafter"/>
</dbReference>
<dbReference type="OrthoDB" id="10264728at2759"/>
<evidence type="ECO:0000313" key="5">
    <source>
        <dbReference type="Proteomes" id="UP000275078"/>
    </source>
</evidence>
<dbReference type="PROSITE" id="PS51186">
    <property type="entry name" value="GNAT"/>
    <property type="match status" value="1"/>
</dbReference>
<accession>A0A3N4I1Y3</accession>
<evidence type="ECO:0000256" key="1">
    <source>
        <dbReference type="ARBA" id="ARBA00022679"/>
    </source>
</evidence>
<evidence type="ECO:0000259" key="3">
    <source>
        <dbReference type="PROSITE" id="PS51186"/>
    </source>
</evidence>
<dbReference type="InterPro" id="IPR016181">
    <property type="entry name" value="Acyl_CoA_acyltransferase"/>
</dbReference>
<evidence type="ECO:0000313" key="4">
    <source>
        <dbReference type="EMBL" id="RPA78688.1"/>
    </source>
</evidence>
<dbReference type="GO" id="GO:0004596">
    <property type="term" value="F:protein-N-terminal amino-acid acetyltransferase activity"/>
    <property type="evidence" value="ECO:0007669"/>
    <property type="project" value="TreeGrafter"/>
</dbReference>
<dbReference type="EMBL" id="ML119708">
    <property type="protein sequence ID" value="RPA78688.1"/>
    <property type="molecule type" value="Genomic_DNA"/>
</dbReference>
<dbReference type="STRING" id="1160509.A0A3N4I1Y3"/>
<sequence>MTSLRSFHPLDLLSFNLINLDPLTETYDLPYYLTYLSRWPNLFSVLASPSGTLTGYLMSKTEGQPHEWHGHVTALSISPPYRRLHHAQILMQELERLTDVYQGWFVDLFVRTGNEVAIGMYRKLGYSVYRRVVGYYSGPGGPRGDVDEEDAFDMRKSMKRDVKGEHVRENGENFHVDPSSVYF</sequence>
<reference evidence="4 5" key="1">
    <citation type="journal article" date="2018" name="Nat. Ecol. Evol.">
        <title>Pezizomycetes genomes reveal the molecular basis of ectomycorrhizal truffle lifestyle.</title>
        <authorList>
            <person name="Murat C."/>
            <person name="Payen T."/>
            <person name="Noel B."/>
            <person name="Kuo A."/>
            <person name="Morin E."/>
            <person name="Chen J."/>
            <person name="Kohler A."/>
            <person name="Krizsan K."/>
            <person name="Balestrini R."/>
            <person name="Da Silva C."/>
            <person name="Montanini B."/>
            <person name="Hainaut M."/>
            <person name="Levati E."/>
            <person name="Barry K.W."/>
            <person name="Belfiori B."/>
            <person name="Cichocki N."/>
            <person name="Clum A."/>
            <person name="Dockter R.B."/>
            <person name="Fauchery L."/>
            <person name="Guy J."/>
            <person name="Iotti M."/>
            <person name="Le Tacon F."/>
            <person name="Lindquist E.A."/>
            <person name="Lipzen A."/>
            <person name="Malagnac F."/>
            <person name="Mello A."/>
            <person name="Molinier V."/>
            <person name="Miyauchi S."/>
            <person name="Poulain J."/>
            <person name="Riccioni C."/>
            <person name="Rubini A."/>
            <person name="Sitrit Y."/>
            <person name="Splivallo R."/>
            <person name="Traeger S."/>
            <person name="Wang M."/>
            <person name="Zifcakova L."/>
            <person name="Wipf D."/>
            <person name="Zambonelli A."/>
            <person name="Paolocci F."/>
            <person name="Nowrousian M."/>
            <person name="Ottonello S."/>
            <person name="Baldrian P."/>
            <person name="Spatafora J.W."/>
            <person name="Henrissat B."/>
            <person name="Nagy L.G."/>
            <person name="Aury J.M."/>
            <person name="Wincker P."/>
            <person name="Grigoriev I.V."/>
            <person name="Bonfante P."/>
            <person name="Martin F.M."/>
        </authorList>
    </citation>
    <scope>NUCLEOTIDE SEQUENCE [LARGE SCALE GENOMIC DNA]</scope>
    <source>
        <strain evidence="4 5">RN42</strain>
    </source>
</reference>
<dbReference type="AlphaFoldDB" id="A0A3N4I1Y3"/>
<dbReference type="PANTHER" id="PTHR45910:SF1">
    <property type="entry name" value="N-ALPHA-ACETYLTRANSFERASE 20"/>
    <property type="match status" value="1"/>
</dbReference>
<keyword evidence="1 4" id="KW-0808">Transferase</keyword>
<name>A0A3N4I1Y3_ASCIM</name>
<dbReference type="PANTHER" id="PTHR45910">
    <property type="entry name" value="N-ALPHA-ACETYLTRANSFERASE 20"/>
    <property type="match status" value="1"/>
</dbReference>
<dbReference type="InterPro" id="IPR051646">
    <property type="entry name" value="NatB_acetyltransferase_subunit"/>
</dbReference>
<dbReference type="Proteomes" id="UP000275078">
    <property type="component" value="Unassembled WGS sequence"/>
</dbReference>
<dbReference type="Pfam" id="PF00583">
    <property type="entry name" value="Acetyltransf_1"/>
    <property type="match status" value="1"/>
</dbReference>
<keyword evidence="2 4" id="KW-0012">Acyltransferase</keyword>
<dbReference type="SUPFAM" id="SSF55729">
    <property type="entry name" value="Acyl-CoA N-acyltransferases (Nat)"/>
    <property type="match status" value="1"/>
</dbReference>
<dbReference type="InterPro" id="IPR000182">
    <property type="entry name" value="GNAT_dom"/>
</dbReference>
<gene>
    <name evidence="4" type="ORF">BJ508DRAFT_211877</name>
</gene>